<dbReference type="Proteomes" id="UP000054064">
    <property type="component" value="Unassembled WGS sequence"/>
</dbReference>
<reference evidence="1 2" key="1">
    <citation type="submission" date="2014-04" db="EMBL/GenBank/DDBJ databases">
        <title>Genome evolution of avian class.</title>
        <authorList>
            <person name="Zhang G."/>
            <person name="Li C."/>
        </authorList>
    </citation>
    <scope>NUCLEOTIDE SEQUENCE [LARGE SCALE GENOMIC DNA]</scope>
    <source>
        <strain evidence="1">BGI_N320</strain>
    </source>
</reference>
<name>A0A091HLB8_BUCRH</name>
<feature type="non-terminal residue" evidence="1">
    <location>
        <position position="48"/>
    </location>
</feature>
<organism evidence="1 2">
    <name type="scientific">Buceros rhinoceros silvestris</name>
    <dbReference type="NCBI Taxonomy" id="175836"/>
    <lineage>
        <taxon>Eukaryota</taxon>
        <taxon>Metazoa</taxon>
        <taxon>Chordata</taxon>
        <taxon>Craniata</taxon>
        <taxon>Vertebrata</taxon>
        <taxon>Euteleostomi</taxon>
        <taxon>Archelosauria</taxon>
        <taxon>Archosauria</taxon>
        <taxon>Dinosauria</taxon>
        <taxon>Saurischia</taxon>
        <taxon>Theropoda</taxon>
        <taxon>Coelurosauria</taxon>
        <taxon>Aves</taxon>
        <taxon>Neognathae</taxon>
        <taxon>Neoaves</taxon>
        <taxon>Telluraves</taxon>
        <taxon>Coraciimorphae</taxon>
        <taxon>Bucerotiformes</taxon>
        <taxon>Bucerotidae</taxon>
        <taxon>Buceros</taxon>
    </lineage>
</organism>
<feature type="non-terminal residue" evidence="1">
    <location>
        <position position="1"/>
    </location>
</feature>
<dbReference type="AlphaFoldDB" id="A0A091HLB8"/>
<evidence type="ECO:0000313" key="1">
    <source>
        <dbReference type="EMBL" id="KFO88123.1"/>
    </source>
</evidence>
<protein>
    <submittedName>
        <fullName evidence="1">Periodic tryptophan protein 1</fullName>
    </submittedName>
</protein>
<evidence type="ECO:0000313" key="2">
    <source>
        <dbReference type="Proteomes" id="UP000054064"/>
    </source>
</evidence>
<dbReference type="EMBL" id="KL516259">
    <property type="protein sequence ID" value="KFO88123.1"/>
    <property type="molecule type" value="Genomic_DNA"/>
</dbReference>
<sequence>GVLFCAACCPDFPFVFAFGGEREGLRVWDISKISAVNEVFGNRERLVL</sequence>
<gene>
    <name evidence="1" type="ORF">N320_07316</name>
</gene>
<proteinExistence type="predicted"/>
<accession>A0A091HLB8</accession>
<keyword evidence="2" id="KW-1185">Reference proteome</keyword>